<name>A0ABW0NYD4_9HYPH</name>
<accession>A0ABW0NYD4</accession>
<dbReference type="EMBL" id="JBHSLU010000012">
    <property type="protein sequence ID" value="MFC5505125.1"/>
    <property type="molecule type" value="Genomic_DNA"/>
</dbReference>
<proteinExistence type="predicted"/>
<protein>
    <submittedName>
        <fullName evidence="1">Uncharacterized protein</fullName>
    </submittedName>
</protein>
<gene>
    <name evidence="1" type="ORF">ACFPN9_07635</name>
</gene>
<reference evidence="2" key="1">
    <citation type="journal article" date="2019" name="Int. J. Syst. Evol. Microbiol.">
        <title>The Global Catalogue of Microorganisms (GCM) 10K type strain sequencing project: providing services to taxonomists for standard genome sequencing and annotation.</title>
        <authorList>
            <consortium name="The Broad Institute Genomics Platform"/>
            <consortium name="The Broad Institute Genome Sequencing Center for Infectious Disease"/>
            <person name="Wu L."/>
            <person name="Ma J."/>
        </authorList>
    </citation>
    <scope>NUCLEOTIDE SEQUENCE [LARGE SCALE GENOMIC DNA]</scope>
    <source>
        <strain evidence="2">CCUG 43117</strain>
    </source>
</reference>
<evidence type="ECO:0000313" key="2">
    <source>
        <dbReference type="Proteomes" id="UP001596060"/>
    </source>
</evidence>
<dbReference type="RefSeq" id="WP_377816201.1">
    <property type="nucleotide sequence ID" value="NZ_JBHSLU010000012.1"/>
</dbReference>
<keyword evidence="2" id="KW-1185">Reference proteome</keyword>
<evidence type="ECO:0000313" key="1">
    <source>
        <dbReference type="EMBL" id="MFC5505125.1"/>
    </source>
</evidence>
<organism evidence="1 2">
    <name type="scientific">Bosea massiliensis</name>
    <dbReference type="NCBI Taxonomy" id="151419"/>
    <lineage>
        <taxon>Bacteria</taxon>
        <taxon>Pseudomonadati</taxon>
        <taxon>Pseudomonadota</taxon>
        <taxon>Alphaproteobacteria</taxon>
        <taxon>Hyphomicrobiales</taxon>
        <taxon>Boseaceae</taxon>
        <taxon>Bosea</taxon>
    </lineage>
</organism>
<sequence length="70" mass="7705">MTSRTVIVAIDTPSGIPAIDLARRIQSVLRKACRPEPSESRSLLWPDPTSIEVTVVDCARDALFTLPQKD</sequence>
<dbReference type="Proteomes" id="UP001596060">
    <property type="component" value="Unassembled WGS sequence"/>
</dbReference>
<comment type="caution">
    <text evidence="1">The sequence shown here is derived from an EMBL/GenBank/DDBJ whole genome shotgun (WGS) entry which is preliminary data.</text>
</comment>